<accession>A0ABV1QQL5</accession>
<evidence type="ECO:0000313" key="4">
    <source>
        <dbReference type="EMBL" id="MER2251701.1"/>
    </source>
</evidence>
<dbReference type="InterPro" id="IPR036388">
    <property type="entry name" value="WH-like_DNA-bd_sf"/>
</dbReference>
<dbReference type="InterPro" id="IPR000182">
    <property type="entry name" value="GNAT_dom"/>
</dbReference>
<dbReference type="SUPFAM" id="SSF46785">
    <property type="entry name" value="Winged helix' DNA-binding domain"/>
    <property type="match status" value="1"/>
</dbReference>
<dbReference type="PROSITE" id="PS50995">
    <property type="entry name" value="HTH_MARR_2"/>
    <property type="match status" value="1"/>
</dbReference>
<dbReference type="Proteomes" id="UP001480955">
    <property type="component" value="Unassembled WGS sequence"/>
</dbReference>
<dbReference type="CDD" id="cd04301">
    <property type="entry name" value="NAT_SF"/>
    <property type="match status" value="1"/>
</dbReference>
<dbReference type="PANTHER" id="PTHR13947:SF37">
    <property type="entry name" value="LD18367P"/>
    <property type="match status" value="1"/>
</dbReference>
<protein>
    <submittedName>
        <fullName evidence="4">Helix-turn-helix domain-containing GNAT family N-acetyltransferase</fullName>
    </submittedName>
</protein>
<organism evidence="4 5">
    <name type="scientific">Methylorubrum podarium</name>
    <dbReference type="NCBI Taxonomy" id="200476"/>
    <lineage>
        <taxon>Bacteria</taxon>
        <taxon>Pseudomonadati</taxon>
        <taxon>Pseudomonadota</taxon>
        <taxon>Alphaproteobacteria</taxon>
        <taxon>Hyphomicrobiales</taxon>
        <taxon>Methylobacteriaceae</taxon>
        <taxon>Methylorubrum</taxon>
    </lineage>
</organism>
<reference evidence="4 5" key="1">
    <citation type="submission" date="2024-06" db="EMBL/GenBank/DDBJ databases">
        <authorList>
            <person name="Campbell A.G."/>
        </authorList>
    </citation>
    <scope>NUCLEOTIDE SEQUENCE [LARGE SCALE GENOMIC DNA]</scope>
    <source>
        <strain evidence="4 5">EM12</strain>
    </source>
</reference>
<evidence type="ECO:0000259" key="2">
    <source>
        <dbReference type="PROSITE" id="PS50995"/>
    </source>
</evidence>
<dbReference type="SMART" id="SM00347">
    <property type="entry name" value="HTH_MARR"/>
    <property type="match status" value="1"/>
</dbReference>
<dbReference type="PANTHER" id="PTHR13947">
    <property type="entry name" value="GNAT FAMILY N-ACETYLTRANSFERASE"/>
    <property type="match status" value="1"/>
</dbReference>
<name>A0ABV1QQL5_9HYPH</name>
<evidence type="ECO:0000256" key="1">
    <source>
        <dbReference type="ARBA" id="ARBA00022679"/>
    </source>
</evidence>
<dbReference type="InterPro" id="IPR036390">
    <property type="entry name" value="WH_DNA-bd_sf"/>
</dbReference>
<gene>
    <name evidence="4" type="ORF">ABS772_17430</name>
</gene>
<keyword evidence="5" id="KW-1185">Reference proteome</keyword>
<dbReference type="Gene3D" id="1.10.10.10">
    <property type="entry name" value="Winged helix-like DNA-binding domain superfamily/Winged helix DNA-binding domain"/>
    <property type="match status" value="1"/>
</dbReference>
<dbReference type="EMBL" id="JBELQE010000089">
    <property type="protein sequence ID" value="MER2251701.1"/>
    <property type="molecule type" value="Genomic_DNA"/>
</dbReference>
<dbReference type="SUPFAM" id="SSF55729">
    <property type="entry name" value="Acyl-CoA N-acyltransferases (Nat)"/>
    <property type="match status" value="1"/>
</dbReference>
<comment type="caution">
    <text evidence="4">The sequence shown here is derived from an EMBL/GenBank/DDBJ whole genome shotgun (WGS) entry which is preliminary data.</text>
</comment>
<evidence type="ECO:0000259" key="3">
    <source>
        <dbReference type="PROSITE" id="PS51186"/>
    </source>
</evidence>
<evidence type="ECO:0000313" key="5">
    <source>
        <dbReference type="Proteomes" id="UP001480955"/>
    </source>
</evidence>
<feature type="domain" description="N-acetyltransferase" evidence="3">
    <location>
        <begin position="149"/>
        <end position="299"/>
    </location>
</feature>
<sequence length="316" mass="34959">MEETIAAFRRFNRFFTGIVGALDEQFLGCDLTLPEARLLFEIATHDPAEGAVTARAVQARLGMDAGFVSRILTRFEQRGWITRARGADARVRPIRLTKAGRSAFKEVDGRQRASVAGLIGEFDAVQRRDLAEAMARVRLLLQPETASRFAIRPFRTGDMGLIAARQSMLYAQSHGWGRGLEIVEGEATTNFLRDFKPGREQCWVAEIDGVMAGSVFLTDEGDGVARLRLLYVEPFACRRGIGDALVETCIGFARETGYARLTLWTHTVLEGARRIYARHGFACVETATHTAFGMPVEGETWLLHLHEPVEASGQAA</sequence>
<dbReference type="PROSITE" id="PS51186">
    <property type="entry name" value="GNAT"/>
    <property type="match status" value="1"/>
</dbReference>
<feature type="domain" description="HTH marR-type" evidence="2">
    <location>
        <begin position="1"/>
        <end position="139"/>
    </location>
</feature>
<keyword evidence="1" id="KW-0808">Transferase</keyword>
<proteinExistence type="predicted"/>
<dbReference type="Pfam" id="PF00583">
    <property type="entry name" value="Acetyltransf_1"/>
    <property type="match status" value="1"/>
</dbReference>
<dbReference type="InterPro" id="IPR016181">
    <property type="entry name" value="Acyl_CoA_acyltransferase"/>
</dbReference>
<dbReference type="RefSeq" id="WP_350396057.1">
    <property type="nucleotide sequence ID" value="NZ_JBELQE010000089.1"/>
</dbReference>
<dbReference type="Pfam" id="PF12802">
    <property type="entry name" value="MarR_2"/>
    <property type="match status" value="1"/>
</dbReference>
<dbReference type="InterPro" id="IPR000835">
    <property type="entry name" value="HTH_MarR-typ"/>
</dbReference>
<dbReference type="InterPro" id="IPR050769">
    <property type="entry name" value="NAT_camello-type"/>
</dbReference>
<dbReference type="Gene3D" id="3.40.630.30">
    <property type="match status" value="1"/>
</dbReference>